<sequence>MEPDPTGLQGLPIGEHGRPDINPYDRDIDMTVPLTFQSDSLGEVPIRLTADDRLLLGTREFLGLVETILNAEAHAELASQLAGKDQFETTDLAGSGVGITYDPNTLAVVVIEVDAEKRAVRDLFAPPRDDVTDNSLHPAHVSGYLNLNVSQTHIWEDQSVRPPTVTFDGAVRVGRFVFEGDAQFRERSELSGSSYTFERNYARLVYDQPEQFRRWVAGDLDPETRGQQSYVSMGGVGVLRQRRRFNAFRSAVLQSNRELIIQRESTVRFLRNGALYREIRLDPGRYDYSSLPLIAGSNDIDIQVIDDTGAIQNLGYQQYLDPIDLDPGDYEYGAYVGPTSRTFAGSPDYSGPVAFTGFFRKAFFNRPAIGIGLQASQNVQTLTGQTQFILPNGGRLLLDGGVSNSDEAGQGFAAGASYEHYFDRVGLTDSLTLRADYISDQFATLSNPEAFNSTAYTISAQYTRQLNLRLTSTSTASYIKSRGGFGDSYRLGTTAFYRLDRKWSLRAGAEYAKFPSRFVQGDGISLSIGLVFQPDYRRRAEARYESRNNLSELSYNQSGLNNLNSVGFGGIVSRQDGQALAQGYAFYAANRFDVSASHASFGPSLSDFTAVNATSARVGTTIAFADGIFGVGRRINDSFMLLHPHENLGGRSVVAGQSLAQNDYIAKSGALGAAVNNFLGSYANQTVQYDVEDPPAGYDTGPGVFRVHPPYKSGYAARIGTEAYASAMGTLLLSPKNPVSLVGGRVTLQDVQDGENPQPLPFFTNSVGRFAISGLIPGRRYLIETYGRNGSIGYRIDFTVPKDTDGLFDLGRIGPTGASVGDDQATPPEATPESDEIEGPAGEVDQSAEALEVREDAVSTAPQVSLLSEVFASPRRSPRPVVVATLDDRDGSAPTSEQTDAV</sequence>
<feature type="compositionally biased region" description="Polar residues" evidence="1">
    <location>
        <begin position="893"/>
        <end position="902"/>
    </location>
</feature>
<dbReference type="RefSeq" id="WP_301641817.1">
    <property type="nucleotide sequence ID" value="NZ_CP098494.1"/>
</dbReference>
<dbReference type="InterPro" id="IPR000015">
    <property type="entry name" value="Fimb_usher"/>
</dbReference>
<gene>
    <name evidence="2" type="ORF">NCF85_12585</name>
</gene>
<evidence type="ECO:0000313" key="2">
    <source>
        <dbReference type="EMBL" id="USA60912.1"/>
    </source>
</evidence>
<keyword evidence="3" id="KW-1185">Reference proteome</keyword>
<accession>A0ABY4U484</accession>
<evidence type="ECO:0000313" key="3">
    <source>
        <dbReference type="Proteomes" id="UP001056619"/>
    </source>
</evidence>
<feature type="region of interest" description="Disordered" evidence="1">
    <location>
        <begin position="1"/>
        <end position="23"/>
    </location>
</feature>
<protein>
    <recommendedName>
        <fullName evidence="4">Fimbria/pilus outer membrane usher protein</fullName>
    </recommendedName>
</protein>
<dbReference type="Proteomes" id="UP001056619">
    <property type="component" value="Chromosome"/>
</dbReference>
<evidence type="ECO:0008006" key="4">
    <source>
        <dbReference type="Google" id="ProtNLM"/>
    </source>
</evidence>
<dbReference type="EMBL" id="CP098494">
    <property type="protein sequence ID" value="USA60912.1"/>
    <property type="molecule type" value="Genomic_DNA"/>
</dbReference>
<evidence type="ECO:0000256" key="1">
    <source>
        <dbReference type="SAM" id="MobiDB-lite"/>
    </source>
</evidence>
<name>A0ABY4U484_9SPHN</name>
<organism evidence="2 3">
    <name type="scientific">Qipengyuania citrea</name>
    <dbReference type="NCBI Taxonomy" id="225971"/>
    <lineage>
        <taxon>Bacteria</taxon>
        <taxon>Pseudomonadati</taxon>
        <taxon>Pseudomonadota</taxon>
        <taxon>Alphaproteobacteria</taxon>
        <taxon>Sphingomonadales</taxon>
        <taxon>Erythrobacteraceae</taxon>
        <taxon>Qipengyuania</taxon>
    </lineage>
</organism>
<feature type="region of interest" description="Disordered" evidence="1">
    <location>
        <begin position="812"/>
        <end position="845"/>
    </location>
</feature>
<dbReference type="PANTHER" id="PTHR30451:SF5">
    <property type="entry name" value="SLR0019 PROTEIN"/>
    <property type="match status" value="1"/>
</dbReference>
<reference evidence="2 3" key="1">
    <citation type="submission" date="2022-06" db="EMBL/GenBank/DDBJ databases">
        <authorList>
            <person name="Liu G."/>
        </authorList>
    </citation>
    <scope>NUCLEOTIDE SEQUENCE [LARGE SCALE GENOMIC DNA]</scope>
    <source>
        <strain evidence="2 3">E4</strain>
    </source>
</reference>
<feature type="region of interest" description="Disordered" evidence="1">
    <location>
        <begin position="872"/>
        <end position="902"/>
    </location>
</feature>
<proteinExistence type="predicted"/>
<dbReference type="PANTHER" id="PTHR30451">
    <property type="entry name" value="OUTER MEMBRANE USHER PROTEIN"/>
    <property type="match status" value="1"/>
</dbReference>